<dbReference type="AlphaFoldDB" id="B9F302"/>
<evidence type="ECO:0000256" key="15">
    <source>
        <dbReference type="ARBA" id="ARBA00022842"/>
    </source>
</evidence>
<comment type="pathway">
    <text evidence="4">Metabolic intermediate biosynthesis; chorismate biosynthesis; chorismate from D-erythrose 4-phosphate and phosphoenolpyruvate: step 5/7.</text>
</comment>
<evidence type="ECO:0000256" key="16">
    <source>
        <dbReference type="ARBA" id="ARBA00022946"/>
    </source>
</evidence>
<dbReference type="HAMAP" id="MF_00109">
    <property type="entry name" value="Shikimate_kinase"/>
    <property type="match status" value="1"/>
</dbReference>
<dbReference type="GO" id="GO:0009073">
    <property type="term" value="P:aromatic amino acid family biosynthetic process"/>
    <property type="evidence" value="ECO:0007669"/>
    <property type="project" value="UniProtKB-KW"/>
</dbReference>
<keyword evidence="10" id="KW-0808">Transferase</keyword>
<keyword evidence="16" id="KW-0809">Transit peptide</keyword>
<dbReference type="GO" id="GO:0005524">
    <property type="term" value="F:ATP binding"/>
    <property type="evidence" value="ECO:0007669"/>
    <property type="project" value="UniProtKB-KW"/>
</dbReference>
<keyword evidence="19" id="KW-1133">Transmembrane helix</keyword>
<evidence type="ECO:0000256" key="10">
    <source>
        <dbReference type="ARBA" id="ARBA00022679"/>
    </source>
</evidence>
<comment type="subcellular location">
    <subcellularLocation>
        <location evidence="3">Plastid</location>
        <location evidence="3">Chloroplast</location>
    </subcellularLocation>
</comment>
<evidence type="ECO:0000256" key="6">
    <source>
        <dbReference type="ARBA" id="ARBA00012154"/>
    </source>
</evidence>
<keyword evidence="11" id="KW-0479">Metal-binding</keyword>
<dbReference type="GO" id="GO:0009507">
    <property type="term" value="C:chloroplast"/>
    <property type="evidence" value="ECO:0007669"/>
    <property type="project" value="UniProtKB-SubCell"/>
</dbReference>
<keyword evidence="8" id="KW-0028">Amino-acid biosynthesis</keyword>
<dbReference type="Gene3D" id="3.40.50.300">
    <property type="entry name" value="P-loop containing nucleotide triphosphate hydrolases"/>
    <property type="match status" value="1"/>
</dbReference>
<dbReference type="GO" id="GO:0004765">
    <property type="term" value="F:shikimate kinase activity"/>
    <property type="evidence" value="ECO:0007669"/>
    <property type="project" value="UniProtKB-EC"/>
</dbReference>
<dbReference type="Pfam" id="PF01202">
    <property type="entry name" value="SKI"/>
    <property type="match status" value="1"/>
</dbReference>
<evidence type="ECO:0000256" key="2">
    <source>
        <dbReference type="ARBA" id="ARBA00002641"/>
    </source>
</evidence>
<dbReference type="InterPro" id="IPR027417">
    <property type="entry name" value="P-loop_NTPase"/>
</dbReference>
<dbReference type="UniPathway" id="UPA00053">
    <property type="reaction ID" value="UER00088"/>
</dbReference>
<feature type="transmembrane region" description="Helical" evidence="19">
    <location>
        <begin position="436"/>
        <end position="454"/>
    </location>
</feature>
<evidence type="ECO:0000256" key="12">
    <source>
        <dbReference type="ARBA" id="ARBA00022741"/>
    </source>
</evidence>
<keyword evidence="19" id="KW-0472">Membrane</keyword>
<comment type="cofactor">
    <cofactor evidence="1">
        <name>Mg(2+)</name>
        <dbReference type="ChEBI" id="CHEBI:18420"/>
    </cofactor>
</comment>
<keyword evidence="7" id="KW-0150">Chloroplast</keyword>
<evidence type="ECO:0000256" key="5">
    <source>
        <dbReference type="ARBA" id="ARBA00006997"/>
    </source>
</evidence>
<evidence type="ECO:0000256" key="8">
    <source>
        <dbReference type="ARBA" id="ARBA00022605"/>
    </source>
</evidence>
<sequence>MEAGVGLALQSRAAGFGGSDRRRSALYGGEGRARIGSLRVAEPAVAKAAVWARGSKPVAPLRAKKSSGGHETLHNSVDEALLLKRKSEEVLFYLNGRCIYLVGMMGSGKSTVGKIMSEVLGYSFFDSDKLVEQAVGMPSVAQIFKVHSEAFFRDNESSVLRDLSSMKRLVVATGGGAVIRPVNWKYMKKGLSVWLDVPLDALARRIAKVGTASRPLLDQPSGDPYTMAFSKLSMLAEQRGDAYANADVRVSLEEIASKQGHDDVSKLTPTDIAIESFHKIENFVIEHTVDNPLNILVPKDEDLHLRSQKNTKCHRRFYRNPEAETNWALAFSIVHSPSSSMRRGIRQRPAACSCLGIVKPLEALPAPVLYSTQFTRRLLQIGVAILPFIGFFAVTIFFFNSTIPIILKICGLNASDMWGNNAEAQPLAFDLGHVDWICFVAFAGMAAGLVIYSYKPSFFICHCF</sequence>
<evidence type="ECO:0000256" key="9">
    <source>
        <dbReference type="ARBA" id="ARBA00022640"/>
    </source>
</evidence>
<reference evidence="20" key="2">
    <citation type="submission" date="2008-12" db="EMBL/GenBank/DDBJ databases">
        <title>Improved gene annotation of the rice (Oryza sativa) genomes.</title>
        <authorList>
            <person name="Wang J."/>
            <person name="Li R."/>
            <person name="Fan W."/>
            <person name="Huang Q."/>
            <person name="Zhang J."/>
            <person name="Zhou Y."/>
            <person name="Hu Y."/>
            <person name="Zi S."/>
            <person name="Li J."/>
            <person name="Ni P."/>
            <person name="Zheng H."/>
            <person name="Zhang Y."/>
            <person name="Zhao M."/>
            <person name="Hao Q."/>
            <person name="McDermott J."/>
            <person name="Samudrala R."/>
            <person name="Kristiansen K."/>
            <person name="Wong G.K.-S."/>
        </authorList>
    </citation>
    <scope>NUCLEOTIDE SEQUENCE</scope>
</reference>
<organism evidence="20">
    <name type="scientific">Oryza sativa subsp. japonica</name>
    <name type="common">Rice</name>
    <dbReference type="NCBI Taxonomy" id="39947"/>
    <lineage>
        <taxon>Eukaryota</taxon>
        <taxon>Viridiplantae</taxon>
        <taxon>Streptophyta</taxon>
        <taxon>Embryophyta</taxon>
        <taxon>Tracheophyta</taxon>
        <taxon>Spermatophyta</taxon>
        <taxon>Magnoliopsida</taxon>
        <taxon>Liliopsida</taxon>
        <taxon>Poales</taxon>
        <taxon>Poaceae</taxon>
        <taxon>BOP clade</taxon>
        <taxon>Oryzoideae</taxon>
        <taxon>Oryzeae</taxon>
        <taxon>Oryzinae</taxon>
        <taxon>Oryza</taxon>
        <taxon>Oryza sativa</taxon>
    </lineage>
</organism>
<evidence type="ECO:0000313" key="20">
    <source>
        <dbReference type="EMBL" id="EEE57809.1"/>
    </source>
</evidence>
<keyword evidence="19" id="KW-0812">Transmembrane</keyword>
<feature type="transmembrane region" description="Helical" evidence="19">
    <location>
        <begin position="378"/>
        <end position="399"/>
    </location>
</feature>
<keyword evidence="15" id="KW-0460">Magnesium</keyword>
<dbReference type="PANTHER" id="PTHR21087:SF10">
    <property type="entry name" value="SHIKIMATE KINASE 1, CHLOROPLASTIC"/>
    <property type="match status" value="1"/>
</dbReference>
<dbReference type="PANTHER" id="PTHR21087">
    <property type="entry name" value="SHIKIMATE KINASE"/>
    <property type="match status" value="1"/>
</dbReference>
<evidence type="ECO:0000256" key="3">
    <source>
        <dbReference type="ARBA" id="ARBA00004229"/>
    </source>
</evidence>
<keyword evidence="12" id="KW-0547">Nucleotide-binding</keyword>
<gene>
    <name evidence="20" type="ORF">OsJ_08387</name>
</gene>
<dbReference type="FunFam" id="3.40.50.300:FF:000822">
    <property type="entry name" value="Shikimate kinase, chloroplastic"/>
    <property type="match status" value="1"/>
</dbReference>
<dbReference type="GO" id="GO:0046872">
    <property type="term" value="F:metal ion binding"/>
    <property type="evidence" value="ECO:0007669"/>
    <property type="project" value="UniProtKB-KW"/>
</dbReference>
<keyword evidence="14" id="KW-0067">ATP-binding</keyword>
<dbReference type="Proteomes" id="UP000007752">
    <property type="component" value="Chromosome 2"/>
</dbReference>
<keyword evidence="13" id="KW-0418">Kinase</keyword>
<protein>
    <recommendedName>
        <fullName evidence="6">shikimate kinase</fullName>
        <ecNumber evidence="6">2.7.1.71</ecNumber>
    </recommendedName>
</protein>
<dbReference type="InterPro" id="IPR023000">
    <property type="entry name" value="Shikimate_kinase_CS"/>
</dbReference>
<keyword evidence="17" id="KW-0057">Aromatic amino acid biosynthesis</keyword>
<comment type="similarity">
    <text evidence="5">Belongs to the shikimate kinase family.</text>
</comment>
<dbReference type="GO" id="GO:0008652">
    <property type="term" value="P:amino acid biosynthetic process"/>
    <property type="evidence" value="ECO:0007669"/>
    <property type="project" value="UniProtKB-KW"/>
</dbReference>
<dbReference type="EMBL" id="CM000139">
    <property type="protein sequence ID" value="EEE57809.1"/>
    <property type="molecule type" value="Genomic_DNA"/>
</dbReference>
<dbReference type="InterPro" id="IPR031322">
    <property type="entry name" value="Shikimate/glucono_kinase"/>
</dbReference>
<evidence type="ECO:0000256" key="18">
    <source>
        <dbReference type="ARBA" id="ARBA00048567"/>
    </source>
</evidence>
<dbReference type="PRINTS" id="PR01100">
    <property type="entry name" value="SHIKIMTKNASE"/>
</dbReference>
<evidence type="ECO:0000256" key="11">
    <source>
        <dbReference type="ARBA" id="ARBA00022723"/>
    </source>
</evidence>
<comment type="function">
    <text evidence="2">Catalyzes the specific phosphorylation of the 3-hydroxyl group of shikimic acid using ATP as a cosubstrate.</text>
</comment>
<dbReference type="InterPro" id="IPR000623">
    <property type="entry name" value="Shikimate_kinase/TSH1"/>
</dbReference>
<accession>B9F302</accession>
<evidence type="ECO:0000256" key="14">
    <source>
        <dbReference type="ARBA" id="ARBA00022840"/>
    </source>
</evidence>
<evidence type="ECO:0000256" key="1">
    <source>
        <dbReference type="ARBA" id="ARBA00001946"/>
    </source>
</evidence>
<dbReference type="PROSITE" id="PS01128">
    <property type="entry name" value="SHIKIMATE_KINASE"/>
    <property type="match status" value="1"/>
</dbReference>
<evidence type="ECO:0000256" key="17">
    <source>
        <dbReference type="ARBA" id="ARBA00023141"/>
    </source>
</evidence>
<dbReference type="GO" id="GO:0009423">
    <property type="term" value="P:chorismate biosynthetic process"/>
    <property type="evidence" value="ECO:0007669"/>
    <property type="project" value="UniProtKB-UniPathway"/>
</dbReference>
<dbReference type="SUPFAM" id="SSF52540">
    <property type="entry name" value="P-loop containing nucleoside triphosphate hydrolases"/>
    <property type="match status" value="1"/>
</dbReference>
<evidence type="ECO:0000256" key="19">
    <source>
        <dbReference type="SAM" id="Phobius"/>
    </source>
</evidence>
<comment type="catalytic activity">
    <reaction evidence="18">
        <text>shikimate + ATP = 3-phosphoshikimate + ADP + H(+)</text>
        <dbReference type="Rhea" id="RHEA:13121"/>
        <dbReference type="ChEBI" id="CHEBI:15378"/>
        <dbReference type="ChEBI" id="CHEBI:30616"/>
        <dbReference type="ChEBI" id="CHEBI:36208"/>
        <dbReference type="ChEBI" id="CHEBI:145989"/>
        <dbReference type="ChEBI" id="CHEBI:456216"/>
        <dbReference type="EC" id="2.7.1.71"/>
    </reaction>
</comment>
<name>B9F302_ORYSJ</name>
<keyword evidence="9" id="KW-0934">Plastid</keyword>
<dbReference type="CDD" id="cd00464">
    <property type="entry name" value="SK"/>
    <property type="match status" value="1"/>
</dbReference>
<evidence type="ECO:0000256" key="7">
    <source>
        <dbReference type="ARBA" id="ARBA00022528"/>
    </source>
</evidence>
<proteinExistence type="inferred from homology"/>
<evidence type="ECO:0000256" key="13">
    <source>
        <dbReference type="ARBA" id="ARBA00022777"/>
    </source>
</evidence>
<evidence type="ECO:0000256" key="4">
    <source>
        <dbReference type="ARBA" id="ARBA00004842"/>
    </source>
</evidence>
<dbReference type="EC" id="2.7.1.71" evidence="6"/>
<reference evidence="20" key="1">
    <citation type="journal article" date="2005" name="PLoS Biol.">
        <title>The genomes of Oryza sativa: a history of duplications.</title>
        <authorList>
            <person name="Yu J."/>
            <person name="Wang J."/>
            <person name="Lin W."/>
            <person name="Li S."/>
            <person name="Li H."/>
            <person name="Zhou J."/>
            <person name="Ni P."/>
            <person name="Dong W."/>
            <person name="Hu S."/>
            <person name="Zeng C."/>
            <person name="Zhang J."/>
            <person name="Zhang Y."/>
            <person name="Li R."/>
            <person name="Xu Z."/>
            <person name="Li S."/>
            <person name="Li X."/>
            <person name="Zheng H."/>
            <person name="Cong L."/>
            <person name="Lin L."/>
            <person name="Yin J."/>
            <person name="Geng J."/>
            <person name="Li G."/>
            <person name="Shi J."/>
            <person name="Liu J."/>
            <person name="Lv H."/>
            <person name="Li J."/>
            <person name="Wang J."/>
            <person name="Deng Y."/>
            <person name="Ran L."/>
            <person name="Shi X."/>
            <person name="Wang X."/>
            <person name="Wu Q."/>
            <person name="Li C."/>
            <person name="Ren X."/>
            <person name="Wang J."/>
            <person name="Wang X."/>
            <person name="Li D."/>
            <person name="Liu D."/>
            <person name="Zhang X."/>
            <person name="Ji Z."/>
            <person name="Zhao W."/>
            <person name="Sun Y."/>
            <person name="Zhang Z."/>
            <person name="Bao J."/>
            <person name="Han Y."/>
            <person name="Dong L."/>
            <person name="Ji J."/>
            <person name="Chen P."/>
            <person name="Wu S."/>
            <person name="Liu J."/>
            <person name="Xiao Y."/>
            <person name="Bu D."/>
            <person name="Tan J."/>
            <person name="Yang L."/>
            <person name="Ye C."/>
            <person name="Zhang J."/>
            <person name="Xu J."/>
            <person name="Zhou Y."/>
            <person name="Yu Y."/>
            <person name="Zhang B."/>
            <person name="Zhuang S."/>
            <person name="Wei H."/>
            <person name="Liu B."/>
            <person name="Lei M."/>
            <person name="Yu H."/>
            <person name="Li Y."/>
            <person name="Xu H."/>
            <person name="Wei S."/>
            <person name="He X."/>
            <person name="Fang L."/>
            <person name="Zhang Z."/>
            <person name="Zhang Y."/>
            <person name="Huang X."/>
            <person name="Su Z."/>
            <person name="Tong W."/>
            <person name="Li J."/>
            <person name="Tong Z."/>
            <person name="Li S."/>
            <person name="Ye J."/>
            <person name="Wang L."/>
            <person name="Fang L."/>
            <person name="Lei T."/>
            <person name="Chen C."/>
            <person name="Chen H."/>
            <person name="Xu Z."/>
            <person name="Li H."/>
            <person name="Huang H."/>
            <person name="Zhang F."/>
            <person name="Xu H."/>
            <person name="Li N."/>
            <person name="Zhao C."/>
            <person name="Li S."/>
            <person name="Dong L."/>
            <person name="Huang Y."/>
            <person name="Li L."/>
            <person name="Xi Y."/>
            <person name="Qi Q."/>
            <person name="Li W."/>
            <person name="Zhang B."/>
            <person name="Hu W."/>
            <person name="Zhang Y."/>
            <person name="Tian X."/>
            <person name="Jiao Y."/>
            <person name="Liang X."/>
            <person name="Jin J."/>
            <person name="Gao L."/>
            <person name="Zheng W."/>
            <person name="Hao B."/>
            <person name="Liu S."/>
            <person name="Wang W."/>
            <person name="Yuan L."/>
            <person name="Cao M."/>
            <person name="McDermott J."/>
            <person name="Samudrala R."/>
            <person name="Wang J."/>
            <person name="Wong G.K."/>
            <person name="Yang H."/>
        </authorList>
    </citation>
    <scope>NUCLEOTIDE SEQUENCE [LARGE SCALE GENOMIC DNA]</scope>
</reference>
<dbReference type="GO" id="GO:0019632">
    <property type="term" value="P:shikimate metabolic process"/>
    <property type="evidence" value="ECO:0007669"/>
    <property type="project" value="UniProtKB-ARBA"/>
</dbReference>